<keyword evidence="5" id="KW-1185">Reference proteome</keyword>
<organism evidence="3">
    <name type="scientific">Capitella teleta</name>
    <name type="common">Polychaete worm</name>
    <dbReference type="NCBI Taxonomy" id="283909"/>
    <lineage>
        <taxon>Eukaryota</taxon>
        <taxon>Metazoa</taxon>
        <taxon>Spiralia</taxon>
        <taxon>Lophotrochozoa</taxon>
        <taxon>Annelida</taxon>
        <taxon>Polychaeta</taxon>
        <taxon>Sedentaria</taxon>
        <taxon>Scolecida</taxon>
        <taxon>Capitellidae</taxon>
        <taxon>Capitella</taxon>
    </lineage>
</organism>
<dbReference type="HOGENOM" id="CLU_049894_10_1_1"/>
<dbReference type="OMA" id="EYCVELW"/>
<evidence type="ECO:0000313" key="5">
    <source>
        <dbReference type="Proteomes" id="UP000014760"/>
    </source>
</evidence>
<dbReference type="Gene3D" id="3.10.100.10">
    <property type="entry name" value="Mannose-Binding Protein A, subunit A"/>
    <property type="match status" value="1"/>
</dbReference>
<dbReference type="InterPro" id="IPR050111">
    <property type="entry name" value="C-type_lectin/snaclec_domain"/>
</dbReference>
<evidence type="ECO:0000313" key="3">
    <source>
        <dbReference type="EMBL" id="ELT93508.1"/>
    </source>
</evidence>
<dbReference type="OrthoDB" id="6285913at2759"/>
<dbReference type="EnsemblMetazoa" id="CapteT76348">
    <property type="protein sequence ID" value="CapteP76348"/>
    <property type="gene ID" value="CapteG76348"/>
</dbReference>
<dbReference type="AlphaFoldDB" id="R7TI51"/>
<dbReference type="Proteomes" id="UP000014760">
    <property type="component" value="Unassembled WGS sequence"/>
</dbReference>
<feature type="non-terminal residue" evidence="3">
    <location>
        <position position="1"/>
    </location>
</feature>
<reference evidence="3 5" key="2">
    <citation type="journal article" date="2013" name="Nature">
        <title>Insights into bilaterian evolution from three spiralian genomes.</title>
        <authorList>
            <person name="Simakov O."/>
            <person name="Marletaz F."/>
            <person name="Cho S.J."/>
            <person name="Edsinger-Gonzales E."/>
            <person name="Havlak P."/>
            <person name="Hellsten U."/>
            <person name="Kuo D.H."/>
            <person name="Larsson T."/>
            <person name="Lv J."/>
            <person name="Arendt D."/>
            <person name="Savage R."/>
            <person name="Osoegawa K."/>
            <person name="de Jong P."/>
            <person name="Grimwood J."/>
            <person name="Chapman J.A."/>
            <person name="Shapiro H."/>
            <person name="Aerts A."/>
            <person name="Otillar R.P."/>
            <person name="Terry A.Y."/>
            <person name="Boore J.L."/>
            <person name="Grigoriev I.V."/>
            <person name="Lindberg D.R."/>
            <person name="Seaver E.C."/>
            <person name="Weisblat D.A."/>
            <person name="Putnam N.H."/>
            <person name="Rokhsar D.S."/>
        </authorList>
    </citation>
    <scope>NUCLEOTIDE SEQUENCE</scope>
    <source>
        <strain evidence="3 5">I ESC-2004</strain>
    </source>
</reference>
<dbReference type="SMART" id="SM00034">
    <property type="entry name" value="CLECT"/>
    <property type="match status" value="1"/>
</dbReference>
<protein>
    <recommendedName>
        <fullName evidence="2">C-type lectin domain-containing protein</fullName>
    </recommendedName>
</protein>
<reference evidence="4" key="3">
    <citation type="submission" date="2015-06" db="UniProtKB">
        <authorList>
            <consortium name="EnsemblMetazoa"/>
        </authorList>
    </citation>
    <scope>IDENTIFICATION</scope>
</reference>
<reference evidence="5" key="1">
    <citation type="submission" date="2012-12" db="EMBL/GenBank/DDBJ databases">
        <authorList>
            <person name="Hellsten U."/>
            <person name="Grimwood J."/>
            <person name="Chapman J.A."/>
            <person name="Shapiro H."/>
            <person name="Aerts A."/>
            <person name="Otillar R.P."/>
            <person name="Terry A.Y."/>
            <person name="Boore J.L."/>
            <person name="Simakov O."/>
            <person name="Marletaz F."/>
            <person name="Cho S.-J."/>
            <person name="Edsinger-Gonzales E."/>
            <person name="Havlak P."/>
            <person name="Kuo D.-H."/>
            <person name="Larsson T."/>
            <person name="Lv J."/>
            <person name="Arendt D."/>
            <person name="Savage R."/>
            <person name="Osoegawa K."/>
            <person name="de Jong P."/>
            <person name="Lindberg D.R."/>
            <person name="Seaver E.C."/>
            <person name="Weisblat D.A."/>
            <person name="Putnam N.H."/>
            <person name="Grigoriev I.V."/>
            <person name="Rokhsar D.S."/>
        </authorList>
    </citation>
    <scope>NUCLEOTIDE SEQUENCE</scope>
    <source>
        <strain evidence="5">I ESC-2004</strain>
    </source>
</reference>
<dbReference type="SUPFAM" id="SSF56436">
    <property type="entry name" value="C-type lectin-like"/>
    <property type="match status" value="1"/>
</dbReference>
<name>R7TI51_CAPTE</name>
<dbReference type="InterPro" id="IPR016187">
    <property type="entry name" value="CTDL_fold"/>
</dbReference>
<feature type="non-terminal residue" evidence="3">
    <location>
        <position position="123"/>
    </location>
</feature>
<sequence>CPDHWIGAGDRCYRVFTQETSWEKAEYNCMQHGYVAHLATVTSDEGNEHIVELSQIYQQDLWIGLNRRQEHSLFEWTSGKDVQYTNWAPGEPNSHNETEDCVITSTDFKWHDYSCSYTMASIC</sequence>
<evidence type="ECO:0000313" key="4">
    <source>
        <dbReference type="EnsemblMetazoa" id="CapteP76348"/>
    </source>
</evidence>
<dbReference type="InterPro" id="IPR018378">
    <property type="entry name" value="C-type_lectin_CS"/>
</dbReference>
<dbReference type="PANTHER" id="PTHR22803">
    <property type="entry name" value="MANNOSE, PHOSPHOLIPASE, LECTIN RECEPTOR RELATED"/>
    <property type="match status" value="1"/>
</dbReference>
<evidence type="ECO:0000256" key="1">
    <source>
        <dbReference type="ARBA" id="ARBA00023157"/>
    </source>
</evidence>
<dbReference type="InterPro" id="IPR016186">
    <property type="entry name" value="C-type_lectin-like/link_sf"/>
</dbReference>
<dbReference type="CDD" id="cd00037">
    <property type="entry name" value="CLECT"/>
    <property type="match status" value="1"/>
</dbReference>
<dbReference type="EMBL" id="AMQN01012724">
    <property type="status" value="NOT_ANNOTATED_CDS"/>
    <property type="molecule type" value="Genomic_DNA"/>
</dbReference>
<accession>R7TI51</accession>
<feature type="domain" description="C-type lectin" evidence="2">
    <location>
        <begin position="8"/>
        <end position="123"/>
    </location>
</feature>
<proteinExistence type="predicted"/>
<dbReference type="EMBL" id="KB309712">
    <property type="protein sequence ID" value="ELT93508.1"/>
    <property type="molecule type" value="Genomic_DNA"/>
</dbReference>
<dbReference type="InterPro" id="IPR001304">
    <property type="entry name" value="C-type_lectin-like"/>
</dbReference>
<dbReference type="Pfam" id="PF00059">
    <property type="entry name" value="Lectin_C"/>
    <property type="match status" value="1"/>
</dbReference>
<keyword evidence="1" id="KW-1015">Disulfide bond</keyword>
<gene>
    <name evidence="3" type="ORF">CAPTEDRAFT_76348</name>
</gene>
<evidence type="ECO:0000259" key="2">
    <source>
        <dbReference type="PROSITE" id="PS50041"/>
    </source>
</evidence>
<dbReference type="STRING" id="283909.R7TI51"/>
<dbReference type="PROSITE" id="PS00615">
    <property type="entry name" value="C_TYPE_LECTIN_1"/>
    <property type="match status" value="1"/>
</dbReference>
<dbReference type="PROSITE" id="PS50041">
    <property type="entry name" value="C_TYPE_LECTIN_2"/>
    <property type="match status" value="1"/>
</dbReference>